<feature type="compositionally biased region" description="Polar residues" evidence="9">
    <location>
        <begin position="1"/>
        <end position="22"/>
    </location>
</feature>
<name>A0A507CSB8_9FUNG</name>
<dbReference type="PANTHER" id="PTHR11229">
    <property type="entry name" value="50S RIBOSOMAL PROTEIN L3"/>
    <property type="match status" value="1"/>
</dbReference>
<gene>
    <name evidence="10" type="ORF">SeLEV6574_g05816</name>
</gene>
<feature type="region of interest" description="Disordered" evidence="9">
    <location>
        <begin position="293"/>
        <end position="315"/>
    </location>
</feature>
<reference evidence="10 11" key="1">
    <citation type="journal article" date="2019" name="Sci. Rep.">
        <title>Comparative genomics of chytrid fungi reveal insights into the obligate biotrophic and pathogenic lifestyle of Synchytrium endobioticum.</title>
        <authorList>
            <person name="van de Vossenberg B.T.L.H."/>
            <person name="Warris S."/>
            <person name="Nguyen H.D.T."/>
            <person name="van Gent-Pelzer M.P.E."/>
            <person name="Joly D.L."/>
            <person name="van de Geest H.C."/>
            <person name="Bonants P.J.M."/>
            <person name="Smith D.S."/>
            <person name="Levesque C.A."/>
            <person name="van der Lee T.A.J."/>
        </authorList>
    </citation>
    <scope>NUCLEOTIDE SEQUENCE [LARGE SCALE GENOMIC DNA]</scope>
    <source>
        <strain evidence="10 11">LEV6574</strain>
    </source>
</reference>
<accession>A0A507CSB8</accession>
<dbReference type="NCBIfam" id="TIGR03625">
    <property type="entry name" value="L3_bact"/>
    <property type="match status" value="1"/>
</dbReference>
<evidence type="ECO:0000256" key="5">
    <source>
        <dbReference type="ARBA" id="ARBA00023128"/>
    </source>
</evidence>
<dbReference type="AlphaFoldDB" id="A0A507CSB8"/>
<sequence length="315" mass="34269">MTIQTSSCSRQAASMPASSHTASADVLPIPPSVRLPISDGTSPSPDIKWTNTAGQRRTGLVGVKLGMSCLWDEWGKQTPVTVIKFLDCQVVQSRYDPQCRKHFVQVGAVRHKRPFRLSKPELYHFRRHAVSPKRKIVEFRVSEDACLPSGASLSVAHFVPGQWVDCTGVSLGKGFQGVMKRWGFKGMGASHGVSLAHRSGGSTGNRTDPAKVWKGKKMAGRMGGRQVTVHSLFVMKIDVIYNMLYVKGAVPGPDGGFINVRDAVRKVSQRKAFPVGATVPFPTFTGSLAGLPREIAAPPGIDGRDPMEKPRREPE</sequence>
<feature type="region of interest" description="Disordered" evidence="9">
    <location>
        <begin position="1"/>
        <end position="27"/>
    </location>
</feature>
<dbReference type="InterPro" id="IPR019927">
    <property type="entry name" value="Ribosomal_uL3_bac/org-type"/>
</dbReference>
<dbReference type="GO" id="GO:0005762">
    <property type="term" value="C:mitochondrial large ribosomal subunit"/>
    <property type="evidence" value="ECO:0007669"/>
    <property type="project" value="TreeGrafter"/>
</dbReference>
<keyword evidence="3" id="KW-0809">Transit peptide</keyword>
<keyword evidence="4 8" id="KW-0689">Ribosomal protein</keyword>
<dbReference type="PANTHER" id="PTHR11229:SF8">
    <property type="entry name" value="LARGE RIBOSOMAL SUBUNIT PROTEIN UL3M"/>
    <property type="match status" value="1"/>
</dbReference>
<keyword evidence="5" id="KW-0496">Mitochondrion</keyword>
<dbReference type="GO" id="GO:0003735">
    <property type="term" value="F:structural constituent of ribosome"/>
    <property type="evidence" value="ECO:0007669"/>
    <property type="project" value="InterPro"/>
</dbReference>
<proteinExistence type="inferred from homology"/>
<evidence type="ECO:0000256" key="4">
    <source>
        <dbReference type="ARBA" id="ARBA00022980"/>
    </source>
</evidence>
<dbReference type="Gene3D" id="2.40.30.10">
    <property type="entry name" value="Translation factors"/>
    <property type="match status" value="2"/>
</dbReference>
<evidence type="ECO:0000256" key="9">
    <source>
        <dbReference type="SAM" id="MobiDB-lite"/>
    </source>
</evidence>
<keyword evidence="6 8" id="KW-0687">Ribonucleoprotein</keyword>
<evidence type="ECO:0000256" key="7">
    <source>
        <dbReference type="ARBA" id="ARBA00035209"/>
    </source>
</evidence>
<dbReference type="InterPro" id="IPR000597">
    <property type="entry name" value="Ribosomal_uL3"/>
</dbReference>
<dbReference type="FunFam" id="2.40.30.10:FF:000004">
    <property type="entry name" value="50S ribosomal protein L3"/>
    <property type="match status" value="1"/>
</dbReference>
<dbReference type="Pfam" id="PF00297">
    <property type="entry name" value="Ribosomal_L3"/>
    <property type="match status" value="1"/>
</dbReference>
<dbReference type="OrthoDB" id="274683at2759"/>
<evidence type="ECO:0000313" key="10">
    <source>
        <dbReference type="EMBL" id="TPX41998.1"/>
    </source>
</evidence>
<dbReference type="PROSITE" id="PS00474">
    <property type="entry name" value="RIBOSOMAL_L3"/>
    <property type="match status" value="1"/>
</dbReference>
<evidence type="ECO:0000256" key="1">
    <source>
        <dbReference type="ARBA" id="ARBA00004173"/>
    </source>
</evidence>
<organism evidence="10 11">
    <name type="scientific">Synchytrium endobioticum</name>
    <dbReference type="NCBI Taxonomy" id="286115"/>
    <lineage>
        <taxon>Eukaryota</taxon>
        <taxon>Fungi</taxon>
        <taxon>Fungi incertae sedis</taxon>
        <taxon>Chytridiomycota</taxon>
        <taxon>Chytridiomycota incertae sedis</taxon>
        <taxon>Chytridiomycetes</taxon>
        <taxon>Synchytriales</taxon>
        <taxon>Synchytriaceae</taxon>
        <taxon>Synchytrium</taxon>
    </lineage>
</organism>
<evidence type="ECO:0000256" key="6">
    <source>
        <dbReference type="ARBA" id="ARBA00023274"/>
    </source>
</evidence>
<dbReference type="Proteomes" id="UP000320475">
    <property type="component" value="Unassembled WGS sequence"/>
</dbReference>
<dbReference type="EMBL" id="QEAM01000292">
    <property type="protein sequence ID" value="TPX41998.1"/>
    <property type="molecule type" value="Genomic_DNA"/>
</dbReference>
<comment type="similarity">
    <text evidence="2 8">Belongs to the universal ribosomal protein uL3 family.</text>
</comment>
<feature type="compositionally biased region" description="Basic and acidic residues" evidence="9">
    <location>
        <begin position="302"/>
        <end position="315"/>
    </location>
</feature>
<evidence type="ECO:0000256" key="8">
    <source>
        <dbReference type="RuleBase" id="RU003905"/>
    </source>
</evidence>
<dbReference type="HAMAP" id="MF_01325_B">
    <property type="entry name" value="Ribosomal_uL3_B"/>
    <property type="match status" value="1"/>
</dbReference>
<evidence type="ECO:0000256" key="2">
    <source>
        <dbReference type="ARBA" id="ARBA00006540"/>
    </source>
</evidence>
<dbReference type="SUPFAM" id="SSF50447">
    <property type="entry name" value="Translation proteins"/>
    <property type="match status" value="1"/>
</dbReference>
<comment type="caution">
    <text evidence="10">The sequence shown here is derived from an EMBL/GenBank/DDBJ whole genome shotgun (WGS) entry which is preliminary data.</text>
</comment>
<protein>
    <recommendedName>
        <fullName evidence="7">Large ribosomal subunit protein uL3m</fullName>
    </recommendedName>
</protein>
<evidence type="ECO:0000313" key="11">
    <source>
        <dbReference type="Proteomes" id="UP000320475"/>
    </source>
</evidence>
<dbReference type="InterPro" id="IPR019926">
    <property type="entry name" value="Ribosomal_uL3_CS"/>
</dbReference>
<evidence type="ECO:0000256" key="3">
    <source>
        <dbReference type="ARBA" id="ARBA00022946"/>
    </source>
</evidence>
<dbReference type="GO" id="GO:0006412">
    <property type="term" value="P:translation"/>
    <property type="evidence" value="ECO:0007669"/>
    <property type="project" value="InterPro"/>
</dbReference>
<dbReference type="InterPro" id="IPR009000">
    <property type="entry name" value="Transl_B-barrel_sf"/>
</dbReference>
<comment type="subcellular location">
    <subcellularLocation>
        <location evidence="1">Mitochondrion</location>
    </subcellularLocation>
</comment>